<dbReference type="GO" id="GO:0016462">
    <property type="term" value="F:pyrophosphatase activity"/>
    <property type="evidence" value="ECO:0007669"/>
    <property type="project" value="TreeGrafter"/>
</dbReference>
<dbReference type="InterPro" id="IPR030673">
    <property type="entry name" value="PyroPPase_GppA_Ppx"/>
</dbReference>
<dbReference type="Gene3D" id="3.30.420.40">
    <property type="match status" value="1"/>
</dbReference>
<proteinExistence type="predicted"/>
<protein>
    <submittedName>
        <fullName evidence="4">Exopolyphosphatase</fullName>
    </submittedName>
</protein>
<dbReference type="Pfam" id="PF02541">
    <property type="entry name" value="Ppx-GppA"/>
    <property type="match status" value="1"/>
</dbReference>
<dbReference type="AlphaFoldDB" id="A0A076PVT4"/>
<dbReference type="PANTHER" id="PTHR30005:SF0">
    <property type="entry name" value="RETROGRADE REGULATION PROTEIN 2"/>
    <property type="match status" value="1"/>
</dbReference>
<dbReference type="PANTHER" id="PTHR30005">
    <property type="entry name" value="EXOPOLYPHOSPHATASE"/>
    <property type="match status" value="1"/>
</dbReference>
<reference evidence="4 5" key="1">
    <citation type="journal article" date="2014" name="Genome Announc.">
        <title>Complete Genome Sequence of Polychlorinated Biphenyl Degrader Comamonas testosteroni TK102 (NBRC 109938).</title>
        <authorList>
            <person name="Fukuda K."/>
            <person name="Hosoyama A."/>
            <person name="Tsuchikane K."/>
            <person name="Ohji S."/>
            <person name="Yamazoe A."/>
            <person name="Fujita N."/>
            <person name="Shintani M."/>
            <person name="Kimbara K."/>
        </authorList>
    </citation>
    <scope>NUCLEOTIDE SEQUENCE [LARGE SCALE GENOMIC DNA]</scope>
    <source>
        <strain evidence="4">TK102</strain>
    </source>
</reference>
<dbReference type="Pfam" id="PF21447">
    <property type="entry name" value="Ppx-GppA_III"/>
    <property type="match status" value="1"/>
</dbReference>
<name>A0A076PVT4_COMTE</name>
<accession>A0A076PVT4</accession>
<dbReference type="InterPro" id="IPR003695">
    <property type="entry name" value="Ppx_GppA_N"/>
</dbReference>
<evidence type="ECO:0000313" key="5">
    <source>
        <dbReference type="Proteomes" id="UP000028782"/>
    </source>
</evidence>
<evidence type="ECO:0000256" key="1">
    <source>
        <dbReference type="ARBA" id="ARBA00022801"/>
    </source>
</evidence>
<evidence type="ECO:0000259" key="3">
    <source>
        <dbReference type="Pfam" id="PF21447"/>
    </source>
</evidence>
<dbReference type="InterPro" id="IPR048950">
    <property type="entry name" value="Ppx_GppA_C"/>
</dbReference>
<dbReference type="InterPro" id="IPR043129">
    <property type="entry name" value="ATPase_NBD"/>
</dbReference>
<dbReference type="InterPro" id="IPR050273">
    <property type="entry name" value="GppA/Ppx_hydrolase"/>
</dbReference>
<dbReference type="Gene3D" id="1.10.3210.10">
    <property type="entry name" value="Hypothetical protein af1432"/>
    <property type="match status" value="1"/>
</dbReference>
<keyword evidence="1" id="KW-0378">Hydrolase</keyword>
<organism evidence="4 5">
    <name type="scientific">Comamonas testosteroni TK102</name>
    <dbReference type="NCBI Taxonomy" id="1392005"/>
    <lineage>
        <taxon>Bacteria</taxon>
        <taxon>Pseudomonadati</taxon>
        <taxon>Pseudomonadota</taxon>
        <taxon>Betaproteobacteria</taxon>
        <taxon>Burkholderiales</taxon>
        <taxon>Comamonadaceae</taxon>
        <taxon>Comamonas</taxon>
    </lineage>
</organism>
<dbReference type="SUPFAM" id="SSF53067">
    <property type="entry name" value="Actin-like ATPase domain"/>
    <property type="match status" value="2"/>
</dbReference>
<dbReference type="Proteomes" id="UP000028782">
    <property type="component" value="Chromosome"/>
</dbReference>
<evidence type="ECO:0000259" key="2">
    <source>
        <dbReference type="Pfam" id="PF02541"/>
    </source>
</evidence>
<dbReference type="HOGENOM" id="CLU_025908_4_0_4"/>
<dbReference type="PIRSF" id="PIRSF001267">
    <property type="entry name" value="Pyrophosphatase_GppA_Ppx"/>
    <property type="match status" value="1"/>
</dbReference>
<evidence type="ECO:0000313" key="4">
    <source>
        <dbReference type="EMBL" id="AIJ47920.1"/>
    </source>
</evidence>
<dbReference type="CDD" id="cd24053">
    <property type="entry name" value="ASKHA_NBD_EcPPX-GppA-like"/>
    <property type="match status" value="1"/>
</dbReference>
<dbReference type="Gene3D" id="3.30.420.150">
    <property type="entry name" value="Exopolyphosphatase. Domain 2"/>
    <property type="match status" value="1"/>
</dbReference>
<dbReference type="SUPFAM" id="SSF109604">
    <property type="entry name" value="HD-domain/PDEase-like"/>
    <property type="match status" value="1"/>
</dbReference>
<dbReference type="FunFam" id="3.30.420.40:FF:000023">
    <property type="entry name" value="Guanosine-5'-triphosphate,3'-diphosphate pyrophosphatase"/>
    <property type="match status" value="1"/>
</dbReference>
<feature type="domain" description="Ppx/GppA phosphatase C-terminal" evidence="3">
    <location>
        <begin position="333"/>
        <end position="486"/>
    </location>
</feature>
<sequence length="511" mass="56068">MLHSCPNPHNNNALIGSEMAPESLLAAVDLGSNSFRLEIGRIGSHQRIERVEYLKETVRQGNGLNSRQELSREAMERGWDCLARFGERLRGFDASHVRAVATQTLREALNADEFVTHGSQLLGFPIEVIAGEEEARLIYRGVASSLPPSQQKRLVIDIGGRSTEIIIGQHSQPLQVASYALGSVSWSSRFFSDGALNKANFQAAVTAAKQCLAQAQFAYPGTAWDCAYASSGTANAVADALTAQGLDGQVITPAKLRHLYEMLLDIGHVDRLRMPGLKEDRRPVVAGGISVMMAVVDLLGITELEVAQGALRQGALHDLLDHEPPADKEAAEISALQLDFGVDAPHALRVQRIATELYQQILPAETAAQSAQALAIAAQLHEVGMRVALSNYHRHGAYIVEHCGLATWEPELRQRICQLVLGHQGKLRKLEDAIEEPQLALPLMALRIAVQLCHTRREPDMKGMQIKRSGSECKFSTPSGWMLTYPQSARLLEEEAMAWSKTPWSLKLQLR</sequence>
<feature type="domain" description="Ppx/GppA phosphatase N-terminal" evidence="2">
    <location>
        <begin position="44"/>
        <end position="322"/>
    </location>
</feature>
<gene>
    <name evidence="4" type="ORF">O987_19090</name>
</gene>
<dbReference type="KEGG" id="ctes:O987_19090"/>
<dbReference type="EMBL" id="CP006704">
    <property type="protein sequence ID" value="AIJ47920.1"/>
    <property type="molecule type" value="Genomic_DNA"/>
</dbReference>